<gene>
    <name evidence="1" type="ORF">M413DRAFT_37267</name>
</gene>
<dbReference type="InterPro" id="IPR036047">
    <property type="entry name" value="F-box-like_dom_sf"/>
</dbReference>
<protein>
    <submittedName>
        <fullName evidence="1">Uncharacterized protein</fullName>
    </submittedName>
</protein>
<feature type="non-terminal residue" evidence="1">
    <location>
        <position position="249"/>
    </location>
</feature>
<reference evidence="1 2" key="1">
    <citation type="submission" date="2014-04" db="EMBL/GenBank/DDBJ databases">
        <authorList>
            <consortium name="DOE Joint Genome Institute"/>
            <person name="Kuo A."/>
            <person name="Gay G."/>
            <person name="Dore J."/>
            <person name="Kohler A."/>
            <person name="Nagy L.G."/>
            <person name="Floudas D."/>
            <person name="Copeland A."/>
            <person name="Barry K.W."/>
            <person name="Cichocki N."/>
            <person name="Veneault-Fourrey C."/>
            <person name="LaButti K."/>
            <person name="Lindquist E.A."/>
            <person name="Lipzen A."/>
            <person name="Lundell T."/>
            <person name="Morin E."/>
            <person name="Murat C."/>
            <person name="Sun H."/>
            <person name="Tunlid A."/>
            <person name="Henrissat B."/>
            <person name="Grigoriev I.V."/>
            <person name="Hibbett D.S."/>
            <person name="Martin F."/>
            <person name="Nordberg H.P."/>
            <person name="Cantor M.N."/>
            <person name="Hua S.X."/>
        </authorList>
    </citation>
    <scope>NUCLEOTIDE SEQUENCE [LARGE SCALE GENOMIC DNA]</scope>
    <source>
        <strain evidence="2">h7</strain>
    </source>
</reference>
<dbReference type="AlphaFoldDB" id="A0A0C3BWL1"/>
<keyword evidence="2" id="KW-1185">Reference proteome</keyword>
<dbReference type="STRING" id="686832.A0A0C3BWL1"/>
<evidence type="ECO:0000313" key="2">
    <source>
        <dbReference type="Proteomes" id="UP000053424"/>
    </source>
</evidence>
<dbReference type="HOGENOM" id="CLU_018544_0_0_1"/>
<reference evidence="2" key="2">
    <citation type="submission" date="2015-01" db="EMBL/GenBank/DDBJ databases">
        <title>Evolutionary Origins and Diversification of the Mycorrhizal Mutualists.</title>
        <authorList>
            <consortium name="DOE Joint Genome Institute"/>
            <consortium name="Mycorrhizal Genomics Consortium"/>
            <person name="Kohler A."/>
            <person name="Kuo A."/>
            <person name="Nagy L.G."/>
            <person name="Floudas D."/>
            <person name="Copeland A."/>
            <person name="Barry K.W."/>
            <person name="Cichocki N."/>
            <person name="Veneault-Fourrey C."/>
            <person name="LaButti K."/>
            <person name="Lindquist E.A."/>
            <person name="Lipzen A."/>
            <person name="Lundell T."/>
            <person name="Morin E."/>
            <person name="Murat C."/>
            <person name="Riley R."/>
            <person name="Ohm R."/>
            <person name="Sun H."/>
            <person name="Tunlid A."/>
            <person name="Henrissat B."/>
            <person name="Grigoriev I.V."/>
            <person name="Hibbett D.S."/>
            <person name="Martin F."/>
        </authorList>
    </citation>
    <scope>NUCLEOTIDE SEQUENCE [LARGE SCALE GENOMIC DNA]</scope>
    <source>
        <strain evidence="2">h7</strain>
    </source>
</reference>
<organism evidence="1 2">
    <name type="scientific">Hebeloma cylindrosporum</name>
    <dbReference type="NCBI Taxonomy" id="76867"/>
    <lineage>
        <taxon>Eukaryota</taxon>
        <taxon>Fungi</taxon>
        <taxon>Dikarya</taxon>
        <taxon>Basidiomycota</taxon>
        <taxon>Agaricomycotina</taxon>
        <taxon>Agaricomycetes</taxon>
        <taxon>Agaricomycetidae</taxon>
        <taxon>Agaricales</taxon>
        <taxon>Agaricineae</taxon>
        <taxon>Hymenogastraceae</taxon>
        <taxon>Hebeloma</taxon>
    </lineage>
</organism>
<sequence>MEEPQFTHLLQSNDAPPEDTVREVTNFLAGPWQDLAYVDDEIQRLWELLDQAQWQRNQTVDFINTYNVILSPIRRIPTDILHEIFSYCPTTHRNPVMSTKEAPLILTQICRSWRSVALSCPCIWARIHTPGAFDEDEFQAHGLPCYETMQMRCEHIQTWLSRSATFPISVSIDYPYSRWDPSDRQTSWEEKIVKRLFETLSPFAPRWKDVEIRLPADLHPHLEALIPVENLPNLRNLKISAEGRRISGL</sequence>
<evidence type="ECO:0000313" key="1">
    <source>
        <dbReference type="EMBL" id="KIM41000.1"/>
    </source>
</evidence>
<dbReference type="Proteomes" id="UP000053424">
    <property type="component" value="Unassembled WGS sequence"/>
</dbReference>
<dbReference type="SUPFAM" id="SSF81383">
    <property type="entry name" value="F-box domain"/>
    <property type="match status" value="1"/>
</dbReference>
<dbReference type="Gene3D" id="1.20.1280.50">
    <property type="match status" value="1"/>
</dbReference>
<name>A0A0C3BWL1_HEBCY</name>
<accession>A0A0C3BWL1</accession>
<dbReference type="EMBL" id="KN831781">
    <property type="protein sequence ID" value="KIM41000.1"/>
    <property type="molecule type" value="Genomic_DNA"/>
</dbReference>
<proteinExistence type="predicted"/>
<dbReference type="OrthoDB" id="3221235at2759"/>